<evidence type="ECO:0000256" key="3">
    <source>
        <dbReference type="ARBA" id="ARBA00023242"/>
    </source>
</evidence>
<dbReference type="PANTHER" id="PTHR47240">
    <property type="entry name" value="CHROMO DOMAIN-CONTAINING PROTEIN LHP1"/>
    <property type="match status" value="1"/>
</dbReference>
<comment type="caution">
    <text evidence="6">The sequence shown here is derived from an EMBL/GenBank/DDBJ whole genome shotgun (WGS) entry which is preliminary data.</text>
</comment>
<feature type="compositionally biased region" description="Basic and acidic residues" evidence="4">
    <location>
        <begin position="27"/>
        <end position="36"/>
    </location>
</feature>
<feature type="compositionally biased region" description="Gly residues" evidence="4">
    <location>
        <begin position="41"/>
        <end position="51"/>
    </location>
</feature>
<evidence type="ECO:0000313" key="7">
    <source>
        <dbReference type="Proteomes" id="UP000019487"/>
    </source>
</evidence>
<gene>
    <name evidence="6" type="ORF">SBOR_4518</name>
</gene>
<dbReference type="PANTHER" id="PTHR47240:SF2">
    <property type="entry name" value="CHROMO DOMAIN-CONTAINING PROTEIN LHP1"/>
    <property type="match status" value="1"/>
</dbReference>
<dbReference type="GO" id="GO:0005634">
    <property type="term" value="C:nucleus"/>
    <property type="evidence" value="ECO:0007669"/>
    <property type="project" value="UniProtKB-SubCell"/>
</dbReference>
<dbReference type="InterPro" id="IPR023780">
    <property type="entry name" value="Chromo_domain"/>
</dbReference>
<evidence type="ECO:0000256" key="1">
    <source>
        <dbReference type="ARBA" id="ARBA00004123"/>
    </source>
</evidence>
<dbReference type="OrthoDB" id="433924at2759"/>
<evidence type="ECO:0000259" key="5">
    <source>
        <dbReference type="PROSITE" id="PS50013"/>
    </source>
</evidence>
<feature type="domain" description="Chromo" evidence="5">
    <location>
        <begin position="313"/>
        <end position="374"/>
    </location>
</feature>
<protein>
    <recommendedName>
        <fullName evidence="5">Chromo domain-containing protein</fullName>
    </recommendedName>
</protein>
<dbReference type="InterPro" id="IPR023779">
    <property type="entry name" value="Chromodomain_CS"/>
</dbReference>
<proteinExistence type="predicted"/>
<keyword evidence="3" id="KW-0539">Nucleus</keyword>
<dbReference type="InterPro" id="IPR000953">
    <property type="entry name" value="Chromo/chromo_shadow_dom"/>
</dbReference>
<dbReference type="EMBL" id="AYSA01000210">
    <property type="protein sequence ID" value="ESZ95107.1"/>
    <property type="molecule type" value="Genomic_DNA"/>
</dbReference>
<dbReference type="InterPro" id="IPR044251">
    <property type="entry name" value="LHP1-like"/>
</dbReference>
<feature type="domain" description="Chromo" evidence="5">
    <location>
        <begin position="251"/>
        <end position="313"/>
    </location>
</feature>
<feature type="compositionally biased region" description="Acidic residues" evidence="4">
    <location>
        <begin position="82"/>
        <end position="102"/>
    </location>
</feature>
<feature type="compositionally biased region" description="Acidic residues" evidence="4">
    <location>
        <begin position="216"/>
        <end position="239"/>
    </location>
</feature>
<dbReference type="PROSITE" id="PS50013">
    <property type="entry name" value="CHROMO_2"/>
    <property type="match status" value="2"/>
</dbReference>
<dbReference type="SUPFAM" id="SSF54160">
    <property type="entry name" value="Chromo domain-like"/>
    <property type="match status" value="2"/>
</dbReference>
<feature type="compositionally biased region" description="Basic and acidic residues" evidence="4">
    <location>
        <begin position="124"/>
        <end position="135"/>
    </location>
</feature>
<name>W9CEB4_SCLBF</name>
<dbReference type="AlphaFoldDB" id="W9CEB4"/>
<dbReference type="InterPro" id="IPR016197">
    <property type="entry name" value="Chromo-like_dom_sf"/>
</dbReference>
<evidence type="ECO:0000313" key="6">
    <source>
        <dbReference type="EMBL" id="ESZ95107.1"/>
    </source>
</evidence>
<dbReference type="Gene3D" id="2.40.50.40">
    <property type="match status" value="2"/>
</dbReference>
<evidence type="ECO:0000256" key="4">
    <source>
        <dbReference type="SAM" id="MobiDB-lite"/>
    </source>
</evidence>
<reference evidence="6 7" key="1">
    <citation type="journal article" date="2014" name="Genome Announc.">
        <title>Draft genome sequence of Sclerotinia borealis, a psychrophilic plant pathogenic fungus.</title>
        <authorList>
            <person name="Mardanov A.V."/>
            <person name="Beletsky A.V."/>
            <person name="Kadnikov V.V."/>
            <person name="Ignatov A.N."/>
            <person name="Ravin N.V."/>
        </authorList>
    </citation>
    <scope>NUCLEOTIDE SEQUENCE [LARGE SCALE GENOMIC DNA]</scope>
    <source>
        <strain evidence="7">F-4157</strain>
    </source>
</reference>
<sequence length="391" mass="43821">MARLNTRNPRFKAPVPNMSAAQQSPVEQRKVNRVDKNGAVVKGGKGVSGKGSGRRSFGTGGRVDAEGSSRAPVAQMFAGGGDGEDESENGDEDKDEEYDEVMSGDNTRKGNMEKEDGEDEDDEAGVRNELQREDALPNLPNKQRTPKSSSLLNKSRLRDNNKGQEDTPRRRGRPKKIGGLTTPAGEAEVVMSSKQYPKSSSRSKDLAEKIVPAAEQIEDEEENEEDEGDGDEPEAETETETLKDSTTKEFFEVLAVQGSRKDGADNEQLLVEWKNFPREKDWTWEPIEKLRKSCPNFVKEWEDSSQNEDTGMHEVESIMGKRKGPGGRFQYHIKWVGWGKKYNTWEPAEKLKIDVPYIVEEFEEAQSQNERAGMDLEQPVAKRRSAGRPRK</sequence>
<feature type="region of interest" description="Disordered" evidence="4">
    <location>
        <begin position="1"/>
        <end position="248"/>
    </location>
</feature>
<organism evidence="6 7">
    <name type="scientific">Sclerotinia borealis (strain F-4128)</name>
    <dbReference type="NCBI Taxonomy" id="1432307"/>
    <lineage>
        <taxon>Eukaryota</taxon>
        <taxon>Fungi</taxon>
        <taxon>Dikarya</taxon>
        <taxon>Ascomycota</taxon>
        <taxon>Pezizomycotina</taxon>
        <taxon>Leotiomycetes</taxon>
        <taxon>Helotiales</taxon>
        <taxon>Sclerotiniaceae</taxon>
        <taxon>Sclerotinia</taxon>
    </lineage>
</organism>
<feature type="compositionally biased region" description="Basic residues" evidence="4">
    <location>
        <begin position="381"/>
        <end position="391"/>
    </location>
</feature>
<dbReference type="Pfam" id="PF00385">
    <property type="entry name" value="Chromo"/>
    <property type="match status" value="2"/>
</dbReference>
<feature type="region of interest" description="Disordered" evidence="4">
    <location>
        <begin position="366"/>
        <end position="391"/>
    </location>
</feature>
<comment type="subunit">
    <text evidence="2">Component of the NuA4 histone acetyltransferase complex.</text>
</comment>
<dbReference type="HOGENOM" id="CLU_622551_0_0_1"/>
<comment type="subcellular location">
    <subcellularLocation>
        <location evidence="1">Nucleus</location>
    </subcellularLocation>
</comment>
<keyword evidence="7" id="KW-1185">Reference proteome</keyword>
<accession>W9CEB4</accession>
<feature type="compositionally biased region" description="Basic and acidic residues" evidence="4">
    <location>
        <begin position="156"/>
        <end position="169"/>
    </location>
</feature>
<dbReference type="STRING" id="1432307.W9CEB4"/>
<evidence type="ECO:0000256" key="2">
    <source>
        <dbReference type="ARBA" id="ARBA00011353"/>
    </source>
</evidence>
<dbReference type="PROSITE" id="PS00598">
    <property type="entry name" value="CHROMO_1"/>
    <property type="match status" value="1"/>
</dbReference>
<dbReference type="SMART" id="SM00298">
    <property type="entry name" value="CHROMO"/>
    <property type="match status" value="2"/>
</dbReference>
<dbReference type="Proteomes" id="UP000019487">
    <property type="component" value="Unassembled WGS sequence"/>
</dbReference>
<dbReference type="CDD" id="cd00024">
    <property type="entry name" value="CD_CSD"/>
    <property type="match status" value="2"/>
</dbReference>
<dbReference type="GO" id="GO:0031507">
    <property type="term" value="P:heterochromatin formation"/>
    <property type="evidence" value="ECO:0007669"/>
    <property type="project" value="InterPro"/>
</dbReference>